<gene>
    <name evidence="7" type="ORF">SAMN05421751_101267</name>
</gene>
<dbReference type="AlphaFoldDB" id="A0A1H5S2H5"/>
<dbReference type="OrthoDB" id="9805070at2"/>
<keyword evidence="4" id="KW-0812">Transmembrane</keyword>
<dbReference type="FunFam" id="2.70.70.10:FF:000006">
    <property type="entry name" value="M23 family peptidase"/>
    <property type="match status" value="1"/>
</dbReference>
<dbReference type="PANTHER" id="PTHR21666">
    <property type="entry name" value="PEPTIDASE-RELATED"/>
    <property type="match status" value="1"/>
</dbReference>
<feature type="domain" description="M23ase beta-sheet core" evidence="5">
    <location>
        <begin position="336"/>
        <end position="431"/>
    </location>
</feature>
<evidence type="ECO:0000256" key="1">
    <source>
        <dbReference type="ARBA" id="ARBA00022729"/>
    </source>
</evidence>
<keyword evidence="7" id="KW-0378">Hydrolase</keyword>
<dbReference type="Gene3D" id="2.70.70.10">
    <property type="entry name" value="Glucose Permease (Domain IIA)"/>
    <property type="match status" value="1"/>
</dbReference>
<keyword evidence="1" id="KW-0732">Signal</keyword>
<dbReference type="InterPro" id="IPR050570">
    <property type="entry name" value="Cell_wall_metabolism_enzyme"/>
</dbReference>
<feature type="coiled-coil region" evidence="2">
    <location>
        <begin position="194"/>
        <end position="228"/>
    </location>
</feature>
<sequence length="442" mass="49682">MRSRLAIRVHALLERHFPERRVFLKSDTDTRYIRLRPATQLIAYAGLSLLVGWTIIATAILLMDGIGADNFREQARRDQIAYQQRLNELAAERDTRAKEAIAAQERFNAALAQISVMQSELLASETRAKELETGLEVVQAKLRRALKERDATRAQLAALEDRQDAEGAQLAAAQTTPAEIDFAAQALAETAAERDRIARDARDALRQRDELKRALRLMQEQNDQIFRQIEEAMMISVKPLEKMFRAAGMPPEQILEQVRRGYSGMGGPLTPITFSTRGEEPTADELRANRILNRLDQLNLYRIAAEKAPFAMPVRAPVRYTSPFGYRRDPMTGGRRFHKGGDFAGPVGTPIYATADGVVKFAGWQSGYGKLVILQHDFGIQTYYAHNSRIRVKKGQRVSRGDHISDMGSTGRSTGPHLHYEIRVNGKPVNPMTYLKAARNVF</sequence>
<dbReference type="EMBL" id="FNVD01000001">
    <property type="protein sequence ID" value="SEF43971.1"/>
    <property type="molecule type" value="Genomic_DNA"/>
</dbReference>
<dbReference type="InterPro" id="IPR011055">
    <property type="entry name" value="Dup_hybrid_motif"/>
</dbReference>
<dbReference type="Pfam" id="PF19353">
    <property type="entry name" value="DUF5930"/>
    <property type="match status" value="1"/>
</dbReference>
<evidence type="ECO:0000259" key="6">
    <source>
        <dbReference type="Pfam" id="PF19353"/>
    </source>
</evidence>
<evidence type="ECO:0000256" key="3">
    <source>
        <dbReference type="SAM" id="MobiDB-lite"/>
    </source>
</evidence>
<feature type="transmembrane region" description="Helical" evidence="4">
    <location>
        <begin position="41"/>
        <end position="63"/>
    </location>
</feature>
<dbReference type="GO" id="GO:0004222">
    <property type="term" value="F:metalloendopeptidase activity"/>
    <property type="evidence" value="ECO:0007669"/>
    <property type="project" value="TreeGrafter"/>
</dbReference>
<feature type="region of interest" description="Disordered" evidence="3">
    <location>
        <begin position="395"/>
        <end position="417"/>
    </location>
</feature>
<protein>
    <submittedName>
        <fullName evidence="7">Murein DD-endopeptidase MepM and murein hydrolase activator NlpD, contain LysM domain</fullName>
    </submittedName>
</protein>
<dbReference type="InterPro" id="IPR045974">
    <property type="entry name" value="DUF5930"/>
</dbReference>
<dbReference type="InterPro" id="IPR016047">
    <property type="entry name" value="M23ase_b-sheet_dom"/>
</dbReference>
<keyword evidence="8" id="KW-1185">Reference proteome</keyword>
<organism evidence="7 8">
    <name type="scientific">Jhaorihella thermophila</name>
    <dbReference type="NCBI Taxonomy" id="488547"/>
    <lineage>
        <taxon>Bacteria</taxon>
        <taxon>Pseudomonadati</taxon>
        <taxon>Pseudomonadota</taxon>
        <taxon>Alphaproteobacteria</taxon>
        <taxon>Rhodobacterales</taxon>
        <taxon>Paracoccaceae</taxon>
        <taxon>Jhaorihella</taxon>
    </lineage>
</organism>
<feature type="coiled-coil region" evidence="2">
    <location>
        <begin position="128"/>
        <end position="162"/>
    </location>
</feature>
<feature type="domain" description="DUF5930" evidence="6">
    <location>
        <begin position="1"/>
        <end position="319"/>
    </location>
</feature>
<evidence type="ECO:0000256" key="4">
    <source>
        <dbReference type="SAM" id="Phobius"/>
    </source>
</evidence>
<keyword evidence="4" id="KW-1133">Transmembrane helix</keyword>
<name>A0A1H5S2H5_9RHOB</name>
<keyword evidence="2" id="KW-0175">Coiled coil</keyword>
<evidence type="ECO:0000259" key="5">
    <source>
        <dbReference type="Pfam" id="PF01551"/>
    </source>
</evidence>
<accession>A0A1H5S2H5</accession>
<dbReference type="PANTHER" id="PTHR21666:SF289">
    <property type="entry name" value="L-ALA--D-GLU ENDOPEPTIDASE"/>
    <property type="match status" value="1"/>
</dbReference>
<keyword evidence="4" id="KW-0472">Membrane</keyword>
<evidence type="ECO:0000313" key="8">
    <source>
        <dbReference type="Proteomes" id="UP000236742"/>
    </source>
</evidence>
<dbReference type="RefSeq" id="WP_104006299.1">
    <property type="nucleotide sequence ID" value="NZ_FNVD01000001.1"/>
</dbReference>
<proteinExistence type="predicted"/>
<reference evidence="7 8" key="1">
    <citation type="submission" date="2016-10" db="EMBL/GenBank/DDBJ databases">
        <authorList>
            <person name="de Groot N.N."/>
        </authorList>
    </citation>
    <scope>NUCLEOTIDE SEQUENCE [LARGE SCALE GENOMIC DNA]</scope>
    <source>
        <strain evidence="7 8">DSM 23413</strain>
    </source>
</reference>
<dbReference type="CDD" id="cd12797">
    <property type="entry name" value="M23_peptidase"/>
    <property type="match status" value="1"/>
</dbReference>
<dbReference type="Proteomes" id="UP000236742">
    <property type="component" value="Unassembled WGS sequence"/>
</dbReference>
<evidence type="ECO:0000256" key="2">
    <source>
        <dbReference type="SAM" id="Coils"/>
    </source>
</evidence>
<evidence type="ECO:0000313" key="7">
    <source>
        <dbReference type="EMBL" id="SEF43971.1"/>
    </source>
</evidence>
<dbReference type="Pfam" id="PF01551">
    <property type="entry name" value="Peptidase_M23"/>
    <property type="match status" value="1"/>
</dbReference>
<dbReference type="SUPFAM" id="SSF51261">
    <property type="entry name" value="Duplicated hybrid motif"/>
    <property type="match status" value="1"/>
</dbReference>